<reference evidence="6 7" key="1">
    <citation type="journal article" date="2015" name="Nature">
        <title>rRNA introns, odd ribosomes, and small enigmatic genomes across a large radiation of phyla.</title>
        <authorList>
            <person name="Brown C.T."/>
            <person name="Hug L.A."/>
            <person name="Thomas B.C."/>
            <person name="Sharon I."/>
            <person name="Castelle C.J."/>
            <person name="Singh A."/>
            <person name="Wilkins M.J."/>
            <person name="Williams K.H."/>
            <person name="Banfield J.F."/>
        </authorList>
    </citation>
    <scope>NUCLEOTIDE SEQUENCE [LARGE SCALE GENOMIC DNA]</scope>
</reference>
<dbReference type="AlphaFoldDB" id="A0A0G2AJP6"/>
<evidence type="ECO:0000313" key="6">
    <source>
        <dbReference type="EMBL" id="KKW32819.1"/>
    </source>
</evidence>
<protein>
    <submittedName>
        <fullName evidence="6">Transcriptional regulator of heat shock protein</fullName>
    </submittedName>
</protein>
<dbReference type="EMBL" id="LCRH01000016">
    <property type="protein sequence ID" value="KKW32819.1"/>
    <property type="molecule type" value="Genomic_DNA"/>
</dbReference>
<dbReference type="GO" id="GO:0003677">
    <property type="term" value="F:DNA binding"/>
    <property type="evidence" value="ECO:0007669"/>
    <property type="project" value="InterPro"/>
</dbReference>
<dbReference type="InterPro" id="IPR036388">
    <property type="entry name" value="WH-like_DNA-bd_sf"/>
</dbReference>
<dbReference type="InterPro" id="IPR036390">
    <property type="entry name" value="WH_DNA-bd_sf"/>
</dbReference>
<dbReference type="PANTHER" id="PTHR34824:SF1">
    <property type="entry name" value="HEAT-INDUCIBLE TRANSCRIPTION REPRESSOR HRCA"/>
    <property type="match status" value="1"/>
</dbReference>
<evidence type="ECO:0000256" key="1">
    <source>
        <dbReference type="ARBA" id="ARBA00022491"/>
    </source>
</evidence>
<feature type="domain" description="Heat-inducible transcription repressor HrcA C-terminal" evidence="5">
    <location>
        <begin position="99"/>
        <end position="216"/>
    </location>
</feature>
<dbReference type="InterPro" id="IPR002571">
    <property type="entry name" value="HrcA"/>
</dbReference>
<evidence type="ECO:0000256" key="2">
    <source>
        <dbReference type="ARBA" id="ARBA00023015"/>
    </source>
</evidence>
<dbReference type="InterPro" id="IPR029016">
    <property type="entry name" value="GAF-like_dom_sf"/>
</dbReference>
<name>A0A0G2AJP6_9BACT</name>
<dbReference type="InterPro" id="IPR021153">
    <property type="entry name" value="HrcA_C"/>
</dbReference>
<evidence type="ECO:0000259" key="5">
    <source>
        <dbReference type="Pfam" id="PF01628"/>
    </source>
</evidence>
<dbReference type="Proteomes" id="UP000034054">
    <property type="component" value="Unassembled WGS sequence"/>
</dbReference>
<dbReference type="Pfam" id="PF01628">
    <property type="entry name" value="HrcA"/>
    <property type="match status" value="1"/>
</dbReference>
<dbReference type="GO" id="GO:0045892">
    <property type="term" value="P:negative regulation of DNA-templated transcription"/>
    <property type="evidence" value="ECO:0007669"/>
    <property type="project" value="TreeGrafter"/>
</dbReference>
<dbReference type="PANTHER" id="PTHR34824">
    <property type="entry name" value="HEAT-INDUCIBLE TRANSCRIPTION REPRESSOR HRCA"/>
    <property type="match status" value="1"/>
</dbReference>
<evidence type="ECO:0000313" key="7">
    <source>
        <dbReference type="Proteomes" id="UP000034054"/>
    </source>
</evidence>
<gene>
    <name evidence="6" type="ORF">UY76_C0016G0006</name>
</gene>
<dbReference type="SUPFAM" id="SSF55781">
    <property type="entry name" value="GAF domain-like"/>
    <property type="match status" value="1"/>
</dbReference>
<accession>A0A0G2AJP6</accession>
<sequence length="233" mass="26403">MLPDVRTELILKLVIEDYIRTAQPVGSKYLNDQYQLGVSDATVRNELAGLEAEGLLRSPHTSAGRIPTEQGYLYYLQYLRDKTFVVEGAPFQSTTHAKDTEATLKSMAKKLVEISGETAIVAIDPKWTYYTGVSNLFHKPDFHDPEVMQELSAMVDQFDEVMQRMYQTLPEGPQVFIGSSNPFGQEMATILVRYNIDKHTQGLLGLVGPLRMDYSRNLALIERAKEVIDEYFE</sequence>
<keyword evidence="2" id="KW-0805">Transcription regulation</keyword>
<keyword evidence="1" id="KW-0678">Repressor</keyword>
<organism evidence="6 7">
    <name type="scientific">Candidatus Uhrbacteria bacterium GW2011_GWA2_52_8d</name>
    <dbReference type="NCBI Taxonomy" id="1618979"/>
    <lineage>
        <taxon>Bacteria</taxon>
        <taxon>Candidatus Uhriibacteriota</taxon>
    </lineage>
</organism>
<dbReference type="SUPFAM" id="SSF46785">
    <property type="entry name" value="Winged helix' DNA-binding domain"/>
    <property type="match status" value="1"/>
</dbReference>
<keyword evidence="4" id="KW-0804">Transcription</keyword>
<dbReference type="Gene3D" id="1.10.10.10">
    <property type="entry name" value="Winged helix-like DNA-binding domain superfamily/Winged helix DNA-binding domain"/>
    <property type="match status" value="1"/>
</dbReference>
<dbReference type="PATRIC" id="fig|1618979.3.peg.279"/>
<proteinExistence type="predicted"/>
<evidence type="ECO:0000256" key="4">
    <source>
        <dbReference type="ARBA" id="ARBA00023163"/>
    </source>
</evidence>
<evidence type="ECO:0000256" key="3">
    <source>
        <dbReference type="ARBA" id="ARBA00023016"/>
    </source>
</evidence>
<dbReference type="Gene3D" id="3.30.450.40">
    <property type="match status" value="1"/>
</dbReference>
<comment type="caution">
    <text evidence="6">The sequence shown here is derived from an EMBL/GenBank/DDBJ whole genome shotgun (WGS) entry which is preliminary data.</text>
</comment>
<keyword evidence="3 6" id="KW-0346">Stress response</keyword>